<dbReference type="Proteomes" id="UP000824469">
    <property type="component" value="Unassembled WGS sequence"/>
</dbReference>
<evidence type="ECO:0000256" key="4">
    <source>
        <dbReference type="ARBA" id="ARBA00023136"/>
    </source>
</evidence>
<dbReference type="EMBL" id="JAHRHJ020000004">
    <property type="protein sequence ID" value="KAH9317737.1"/>
    <property type="molecule type" value="Genomic_DNA"/>
</dbReference>
<proteinExistence type="predicted"/>
<dbReference type="PANTHER" id="PTHR11384:SF55">
    <property type="entry name" value="ATP-BINDING CASSETTE TRANSPORTER"/>
    <property type="match status" value="1"/>
</dbReference>
<evidence type="ECO:0000313" key="8">
    <source>
        <dbReference type="Proteomes" id="UP000824469"/>
    </source>
</evidence>
<evidence type="ECO:0000256" key="3">
    <source>
        <dbReference type="ARBA" id="ARBA00022989"/>
    </source>
</evidence>
<feature type="transmembrane region" description="Helical" evidence="5">
    <location>
        <begin position="78"/>
        <end position="98"/>
    </location>
</feature>
<sequence length="321" mass="36401">MAGAGADAANTRVMAKKVWRLGSIYFKSEQKIRAYLLLSSVLVLCGVNAGMHVILSYIQRDFSTALSNKDVGGFYRATWKFIGIVIVATPLLAFYEYLQDLLSVEWRIWLTDFLLSGYFANRAYFDLKMEGNLDNPDQRICEDVANFVRNAVDIISLTSSKVLNIFAFTGVLWSIAPELVYFLLVYSVIGTFATVWIFGQKIMLLKLQGLQKEADFRYSLVRIRDNAESIAFYRGEEDESISIKGSFSAVVKNARELIIWNRHLALFSNAYDFSVLILPSLIIAPRFFRGEVEFGVVTQSAMAFRRVLSALSVIILKFDRF</sequence>
<protein>
    <recommendedName>
        <fullName evidence="6">ABC transmembrane type-1 domain-containing protein</fullName>
    </recommendedName>
</protein>
<dbReference type="InterPro" id="IPR011527">
    <property type="entry name" value="ABC1_TM_dom"/>
</dbReference>
<dbReference type="InterPro" id="IPR036640">
    <property type="entry name" value="ABC1_TM_sf"/>
</dbReference>
<gene>
    <name evidence="7" type="ORF">KI387_019506</name>
</gene>
<dbReference type="InterPro" id="IPR050835">
    <property type="entry name" value="ABC_transporter_sub-D"/>
</dbReference>
<comment type="caution">
    <text evidence="7">The sequence shown here is derived from an EMBL/GenBank/DDBJ whole genome shotgun (WGS) entry which is preliminary data.</text>
</comment>
<feature type="transmembrane region" description="Helical" evidence="5">
    <location>
        <begin position="154"/>
        <end position="173"/>
    </location>
</feature>
<feature type="non-terminal residue" evidence="7">
    <location>
        <position position="1"/>
    </location>
</feature>
<evidence type="ECO:0000259" key="6">
    <source>
        <dbReference type="PROSITE" id="PS50929"/>
    </source>
</evidence>
<evidence type="ECO:0000256" key="2">
    <source>
        <dbReference type="ARBA" id="ARBA00022692"/>
    </source>
</evidence>
<keyword evidence="1" id="KW-0813">Transport</keyword>
<evidence type="ECO:0000256" key="1">
    <source>
        <dbReference type="ARBA" id="ARBA00022448"/>
    </source>
</evidence>
<name>A0AA38LE81_TAXCH</name>
<organism evidence="7 8">
    <name type="scientific">Taxus chinensis</name>
    <name type="common">Chinese yew</name>
    <name type="synonym">Taxus wallichiana var. chinensis</name>
    <dbReference type="NCBI Taxonomy" id="29808"/>
    <lineage>
        <taxon>Eukaryota</taxon>
        <taxon>Viridiplantae</taxon>
        <taxon>Streptophyta</taxon>
        <taxon>Embryophyta</taxon>
        <taxon>Tracheophyta</taxon>
        <taxon>Spermatophyta</taxon>
        <taxon>Pinopsida</taxon>
        <taxon>Pinidae</taxon>
        <taxon>Conifers II</taxon>
        <taxon>Cupressales</taxon>
        <taxon>Taxaceae</taxon>
        <taxon>Taxus</taxon>
    </lineage>
</organism>
<accession>A0AA38LE81</accession>
<dbReference type="GO" id="GO:0005524">
    <property type="term" value="F:ATP binding"/>
    <property type="evidence" value="ECO:0007669"/>
    <property type="project" value="InterPro"/>
</dbReference>
<dbReference type="SUPFAM" id="SSF90123">
    <property type="entry name" value="ABC transporter transmembrane region"/>
    <property type="match status" value="1"/>
</dbReference>
<dbReference type="GO" id="GO:0140359">
    <property type="term" value="F:ABC-type transporter activity"/>
    <property type="evidence" value="ECO:0007669"/>
    <property type="project" value="InterPro"/>
</dbReference>
<reference evidence="7 8" key="1">
    <citation type="journal article" date="2021" name="Nat. Plants">
        <title>The Taxus genome provides insights into paclitaxel biosynthesis.</title>
        <authorList>
            <person name="Xiong X."/>
            <person name="Gou J."/>
            <person name="Liao Q."/>
            <person name="Li Y."/>
            <person name="Zhou Q."/>
            <person name="Bi G."/>
            <person name="Li C."/>
            <person name="Du R."/>
            <person name="Wang X."/>
            <person name="Sun T."/>
            <person name="Guo L."/>
            <person name="Liang H."/>
            <person name="Lu P."/>
            <person name="Wu Y."/>
            <person name="Zhang Z."/>
            <person name="Ro D.K."/>
            <person name="Shang Y."/>
            <person name="Huang S."/>
            <person name="Yan J."/>
        </authorList>
    </citation>
    <scope>NUCLEOTIDE SEQUENCE [LARGE SCALE GENOMIC DNA]</scope>
    <source>
        <strain evidence="7">Ta-2019</strain>
    </source>
</reference>
<feature type="domain" description="ABC transmembrane type-1" evidence="6">
    <location>
        <begin position="41"/>
        <end position="321"/>
    </location>
</feature>
<dbReference type="GO" id="GO:0016020">
    <property type="term" value="C:membrane"/>
    <property type="evidence" value="ECO:0007669"/>
    <property type="project" value="InterPro"/>
</dbReference>
<feature type="transmembrane region" description="Helical" evidence="5">
    <location>
        <begin position="34"/>
        <end position="58"/>
    </location>
</feature>
<feature type="transmembrane region" description="Helical" evidence="5">
    <location>
        <begin position="179"/>
        <end position="198"/>
    </location>
</feature>
<keyword evidence="4 5" id="KW-0472">Membrane</keyword>
<keyword evidence="8" id="KW-1185">Reference proteome</keyword>
<evidence type="ECO:0000256" key="5">
    <source>
        <dbReference type="SAM" id="Phobius"/>
    </source>
</evidence>
<keyword evidence="3 5" id="KW-1133">Transmembrane helix</keyword>
<keyword evidence="2 5" id="KW-0812">Transmembrane</keyword>
<dbReference type="PANTHER" id="PTHR11384">
    <property type="entry name" value="ATP-BINDING CASSETTE, SUB-FAMILY D MEMBER"/>
    <property type="match status" value="1"/>
</dbReference>
<dbReference type="Gene3D" id="1.20.1560.10">
    <property type="entry name" value="ABC transporter type 1, transmembrane domain"/>
    <property type="match status" value="1"/>
</dbReference>
<evidence type="ECO:0000313" key="7">
    <source>
        <dbReference type="EMBL" id="KAH9317737.1"/>
    </source>
</evidence>
<dbReference type="OMA" id="ANTRVMA"/>
<dbReference type="PROSITE" id="PS50929">
    <property type="entry name" value="ABC_TM1F"/>
    <property type="match status" value="1"/>
</dbReference>
<dbReference type="Pfam" id="PF06472">
    <property type="entry name" value="ABC_membrane_2"/>
    <property type="match status" value="1"/>
</dbReference>
<dbReference type="AlphaFoldDB" id="A0AA38LE81"/>